<reference evidence="3" key="1">
    <citation type="submission" date="2021-09" db="EMBL/GenBank/DDBJ databases">
        <authorList>
            <consortium name="AG Swart"/>
            <person name="Singh M."/>
            <person name="Singh A."/>
            <person name="Seah K."/>
            <person name="Emmerich C."/>
        </authorList>
    </citation>
    <scope>NUCLEOTIDE SEQUENCE</scope>
    <source>
        <strain evidence="3">ATCC30299</strain>
    </source>
</reference>
<dbReference type="EMBL" id="CAJZBQ010000041">
    <property type="protein sequence ID" value="CAG9326915.1"/>
    <property type="molecule type" value="Genomic_DNA"/>
</dbReference>
<evidence type="ECO:0000313" key="3">
    <source>
        <dbReference type="EMBL" id="CAG9326915.1"/>
    </source>
</evidence>
<name>A0AAU9JMU6_9CILI</name>
<feature type="region of interest" description="Disordered" evidence="2">
    <location>
        <begin position="28"/>
        <end position="54"/>
    </location>
</feature>
<accession>A0AAU9JMU6</accession>
<comment type="caution">
    <text evidence="3">The sequence shown here is derived from an EMBL/GenBank/DDBJ whole genome shotgun (WGS) entry which is preliminary data.</text>
</comment>
<feature type="coiled-coil region" evidence="1">
    <location>
        <begin position="112"/>
        <end position="374"/>
    </location>
</feature>
<organism evidence="3 4">
    <name type="scientific">Blepharisma stoltei</name>
    <dbReference type="NCBI Taxonomy" id="1481888"/>
    <lineage>
        <taxon>Eukaryota</taxon>
        <taxon>Sar</taxon>
        <taxon>Alveolata</taxon>
        <taxon>Ciliophora</taxon>
        <taxon>Postciliodesmatophora</taxon>
        <taxon>Heterotrichea</taxon>
        <taxon>Heterotrichida</taxon>
        <taxon>Blepharismidae</taxon>
        <taxon>Blepharisma</taxon>
    </lineage>
</organism>
<keyword evidence="1" id="KW-0175">Coiled coil</keyword>
<gene>
    <name evidence="3" type="ORF">BSTOLATCC_MIC42175</name>
</gene>
<evidence type="ECO:0000313" key="4">
    <source>
        <dbReference type="Proteomes" id="UP001162131"/>
    </source>
</evidence>
<feature type="compositionally biased region" description="Polar residues" evidence="2">
    <location>
        <begin position="28"/>
        <end position="41"/>
    </location>
</feature>
<sequence>MSEDSKSNVTEDEIEDFDLANTFHSSSFVAPQLSRGSTPRTSYERQRSLGGSLPIPIDSSDLGTIKCVSINDVDELSCRNNEFLIFQGETSDPSDNIDVQIDAESQVRTSISEKTTEELTDENEKLKSLVKDFYLKSQHMEEALKEKDSEIEKLKIDYENEIETLKSSISMMEEKLSLKKKEYSKSTTKLDEENEELENRVASLVEKIKSLEKENAQLNKEISAYQKTIQNLEAEMTNVCEDSYSSANEKIQDLERQCNSLQNQLKMSKQALSEKSEEKEKINEKLMQAKEELSKKSEISDKEKRTLTELVLSYKEEIEEMKHKLEKQESSATKSKEDLQNELQNRVHKLIQEKSELENEIRELRDNIDINRLSTNQDSSLQDELGQLSDRSSKGNTPRFFHFDYKKDLEKDALINALKEENLSMKKEFETLGRKTQKIKLLEEENLKLQNRLKETECVAIQASINYAEAATDRDNYKMMYLELKNGKKGWFRR</sequence>
<proteinExistence type="predicted"/>
<dbReference type="Gene3D" id="1.10.287.1490">
    <property type="match status" value="1"/>
</dbReference>
<feature type="coiled-coil region" evidence="1">
    <location>
        <begin position="415"/>
        <end position="459"/>
    </location>
</feature>
<evidence type="ECO:0000256" key="2">
    <source>
        <dbReference type="SAM" id="MobiDB-lite"/>
    </source>
</evidence>
<dbReference type="Proteomes" id="UP001162131">
    <property type="component" value="Unassembled WGS sequence"/>
</dbReference>
<keyword evidence="4" id="KW-1185">Reference proteome</keyword>
<evidence type="ECO:0000256" key="1">
    <source>
        <dbReference type="SAM" id="Coils"/>
    </source>
</evidence>
<dbReference type="AlphaFoldDB" id="A0AAU9JMU6"/>
<protein>
    <submittedName>
        <fullName evidence="3">Uncharacterized protein</fullName>
    </submittedName>
</protein>